<name>A0A9N9L0L0_9HELO</name>
<dbReference type="OrthoDB" id="3145928at2759"/>
<evidence type="ECO:0000256" key="3">
    <source>
        <dbReference type="ARBA" id="ARBA00023015"/>
    </source>
</evidence>
<keyword evidence="2" id="KW-0862">Zinc</keyword>
<evidence type="ECO:0000256" key="7">
    <source>
        <dbReference type="SAM" id="MobiDB-lite"/>
    </source>
</evidence>
<dbReference type="CDD" id="cd00067">
    <property type="entry name" value="GAL4"/>
    <property type="match status" value="1"/>
</dbReference>
<dbReference type="Gene3D" id="4.10.240.10">
    <property type="entry name" value="Zn(2)-C6 fungal-type DNA-binding domain"/>
    <property type="match status" value="1"/>
</dbReference>
<dbReference type="GO" id="GO:0008270">
    <property type="term" value="F:zinc ion binding"/>
    <property type="evidence" value="ECO:0007669"/>
    <property type="project" value="InterPro"/>
</dbReference>
<protein>
    <recommendedName>
        <fullName evidence="8">Zn(2)-C6 fungal-type domain-containing protein</fullName>
    </recommendedName>
</protein>
<keyword evidence="5" id="KW-0804">Transcription</keyword>
<evidence type="ECO:0000256" key="4">
    <source>
        <dbReference type="ARBA" id="ARBA00023125"/>
    </source>
</evidence>
<reference evidence="9" key="1">
    <citation type="submission" date="2021-07" db="EMBL/GenBank/DDBJ databases">
        <authorList>
            <person name="Durling M."/>
        </authorList>
    </citation>
    <scope>NUCLEOTIDE SEQUENCE</scope>
</reference>
<keyword evidence="1" id="KW-0479">Metal-binding</keyword>
<dbReference type="PROSITE" id="PS00463">
    <property type="entry name" value="ZN2_CY6_FUNGAL_1"/>
    <property type="match status" value="1"/>
</dbReference>
<dbReference type="PANTHER" id="PTHR36206:SF12">
    <property type="entry name" value="ASPERCRYPTIN BIOSYNTHESIS CLUSTER-SPECIFIC TRANSCRIPTION REGULATOR ATNN-RELATED"/>
    <property type="match status" value="1"/>
</dbReference>
<keyword evidence="3" id="KW-0805">Transcription regulation</keyword>
<dbReference type="SMART" id="SM00066">
    <property type="entry name" value="GAL4"/>
    <property type="match status" value="1"/>
</dbReference>
<evidence type="ECO:0000313" key="9">
    <source>
        <dbReference type="EMBL" id="CAG8957284.1"/>
    </source>
</evidence>
<dbReference type="EMBL" id="CAJVRL010000078">
    <property type="protein sequence ID" value="CAG8957284.1"/>
    <property type="molecule type" value="Genomic_DNA"/>
</dbReference>
<evidence type="ECO:0000259" key="8">
    <source>
        <dbReference type="PROSITE" id="PS50048"/>
    </source>
</evidence>
<feature type="domain" description="Zn(2)-C6 fungal-type" evidence="8">
    <location>
        <begin position="15"/>
        <end position="43"/>
    </location>
</feature>
<evidence type="ECO:0000256" key="1">
    <source>
        <dbReference type="ARBA" id="ARBA00022723"/>
    </source>
</evidence>
<keyword evidence="4" id="KW-0238">DNA-binding</keyword>
<keyword evidence="6" id="KW-0539">Nucleus</keyword>
<sequence length="556" mass="63289">MVSKFRKSAPKSRNGCITCKTRRVKCDEEKPECKRCRSSSRKCHGYAPPKPTNKKQTKYLRRQEERETEILSSVAIFIHRGPAICKSPSADIQADSSQRRSFHYFRSRNFSQLPGNFEPYFWDNVMLQFSHSYPSIQQSLIALSAIYEYRGETKGCSLVQSQRREHALQQYNIAVHTLVGYFSTENQDPRVALISCLIFIWVELLQKNIEASFKHLDSGMRILTSLKESGSLKILDSKEVERDDIYGSLSRSFSRLRIQVSIHGSTTNDFAASCPLTDGLKHAPIPHTFSSFFESRISLDGIFRQILGRLRKTFENFGAAGDSNPLNDVLLSFKLQDHIQQLEQWHMATTRMRTIQRKFGEIETESEALGYAYLQLYHMLITTCAKVLFQGEMIYDHPSQLAAFSEMLSLSSLLLHNTKQLPLSFDMGVIPPLLYVATKCRVLSLRMRALELLKLAPEQEGLWVRDNVVRICEWKIAKEEAGRGDLGITQPLPESVRIYQEQIFSAGNGERARVTYRQGPFSVDGRKGEGMVDYIVAPEFKVPASGLLCELNATPI</sequence>
<dbReference type="PANTHER" id="PTHR36206">
    <property type="entry name" value="ASPERCRYPTIN BIOSYNTHESIS CLUSTER-SPECIFIC TRANSCRIPTION REGULATOR ATNN-RELATED"/>
    <property type="match status" value="1"/>
</dbReference>
<dbReference type="InterPro" id="IPR001138">
    <property type="entry name" value="Zn2Cys6_DnaBD"/>
</dbReference>
<dbReference type="GO" id="GO:0000981">
    <property type="term" value="F:DNA-binding transcription factor activity, RNA polymerase II-specific"/>
    <property type="evidence" value="ECO:0007669"/>
    <property type="project" value="InterPro"/>
</dbReference>
<gene>
    <name evidence="9" type="ORF">HYFRA_00010707</name>
</gene>
<dbReference type="AlphaFoldDB" id="A0A9N9L0L0"/>
<comment type="caution">
    <text evidence="9">The sequence shown here is derived from an EMBL/GenBank/DDBJ whole genome shotgun (WGS) entry which is preliminary data.</text>
</comment>
<dbReference type="Proteomes" id="UP000696280">
    <property type="component" value="Unassembled WGS sequence"/>
</dbReference>
<evidence type="ECO:0000256" key="6">
    <source>
        <dbReference type="ARBA" id="ARBA00023242"/>
    </source>
</evidence>
<dbReference type="SUPFAM" id="SSF57701">
    <property type="entry name" value="Zn2/Cys6 DNA-binding domain"/>
    <property type="match status" value="1"/>
</dbReference>
<dbReference type="GO" id="GO:0003677">
    <property type="term" value="F:DNA binding"/>
    <property type="evidence" value="ECO:0007669"/>
    <property type="project" value="UniProtKB-KW"/>
</dbReference>
<evidence type="ECO:0000256" key="5">
    <source>
        <dbReference type="ARBA" id="ARBA00023163"/>
    </source>
</evidence>
<dbReference type="PROSITE" id="PS50048">
    <property type="entry name" value="ZN2_CY6_FUNGAL_2"/>
    <property type="match status" value="1"/>
</dbReference>
<dbReference type="Pfam" id="PF00172">
    <property type="entry name" value="Zn_clus"/>
    <property type="match status" value="1"/>
</dbReference>
<proteinExistence type="predicted"/>
<evidence type="ECO:0000256" key="2">
    <source>
        <dbReference type="ARBA" id="ARBA00022833"/>
    </source>
</evidence>
<dbReference type="InterPro" id="IPR052360">
    <property type="entry name" value="Transcr_Regulatory_Proteins"/>
</dbReference>
<organism evidence="9 10">
    <name type="scientific">Hymenoscyphus fraxineus</name>
    <dbReference type="NCBI Taxonomy" id="746836"/>
    <lineage>
        <taxon>Eukaryota</taxon>
        <taxon>Fungi</taxon>
        <taxon>Dikarya</taxon>
        <taxon>Ascomycota</taxon>
        <taxon>Pezizomycotina</taxon>
        <taxon>Leotiomycetes</taxon>
        <taxon>Helotiales</taxon>
        <taxon>Helotiaceae</taxon>
        <taxon>Hymenoscyphus</taxon>
    </lineage>
</organism>
<evidence type="ECO:0000313" key="10">
    <source>
        <dbReference type="Proteomes" id="UP000696280"/>
    </source>
</evidence>
<feature type="region of interest" description="Disordered" evidence="7">
    <location>
        <begin position="39"/>
        <end position="59"/>
    </location>
</feature>
<keyword evidence="10" id="KW-1185">Reference proteome</keyword>
<accession>A0A9N9L0L0</accession>
<dbReference type="InterPro" id="IPR036864">
    <property type="entry name" value="Zn2-C6_fun-type_DNA-bd_sf"/>
</dbReference>